<comment type="caution">
    <text evidence="4">The sequence shown here is derived from an EMBL/GenBank/DDBJ whole genome shotgun (WGS) entry which is preliminary data.</text>
</comment>
<dbReference type="InterPro" id="IPR018627">
    <property type="entry name" value="ELP6"/>
</dbReference>
<dbReference type="UniPathway" id="UPA00988"/>
<evidence type="ECO:0000256" key="3">
    <source>
        <dbReference type="SAM" id="MobiDB-lite"/>
    </source>
</evidence>
<feature type="compositionally biased region" description="Low complexity" evidence="3">
    <location>
        <begin position="12"/>
        <end position="25"/>
    </location>
</feature>
<dbReference type="HOGENOM" id="CLU_059771_0_0_1"/>
<feature type="region of interest" description="Disordered" evidence="3">
    <location>
        <begin position="1"/>
        <end position="25"/>
    </location>
</feature>
<sequence length="297" mass="29672">MPPPPAPPPPSTSSSYPRTPSSSSRIPPRLEAYVASGPLARDEGSLTVVTAVQGASANWLVLRYLYALLAGGGVGSSGGRGVEERGVVGVVLGMDLNALCKNGRFAFVDGLTGLCAPVVPGSSNGIIVGGGATTTTTATTTDSDDVVKACVDAAAARLAAGSRTVLLVDGLDAYVATGSGSGAAGAASLIMSLRDNVYSTLVTLAADEPLVHMQAAAQTTRLEREQAALVLGQAHAADQIVSLRRLDTGAAADVSGVLRVVVGPAATAATYGDGDGGEELLYHVAGDGSVRVFERGA</sequence>
<dbReference type="Proteomes" id="UP000030106">
    <property type="component" value="Unassembled WGS sequence"/>
</dbReference>
<reference evidence="4 5" key="1">
    <citation type="submission" date="2012-10" db="EMBL/GenBank/DDBJ databases">
        <title>Genome sequencing and analysis of entomopathogenic fungi Beauveria bassiana D1-5.</title>
        <authorList>
            <person name="Li Q."/>
            <person name="Wang L."/>
            <person name="Zhang Z."/>
            <person name="Wang Q."/>
            <person name="Ren J."/>
            <person name="Wang M."/>
            <person name="Xu W."/>
            <person name="Wang J."/>
            <person name="Lu Y."/>
            <person name="Du Q."/>
            <person name="Sun Z."/>
        </authorList>
    </citation>
    <scope>NUCLEOTIDE SEQUENCE [LARGE SCALE GENOMIC DNA]</scope>
    <source>
        <strain evidence="4 5">D1-5</strain>
    </source>
</reference>
<dbReference type="Gene3D" id="3.40.50.300">
    <property type="entry name" value="P-loop containing nucleotide triphosphate hydrolases"/>
    <property type="match status" value="1"/>
</dbReference>
<comment type="similarity">
    <text evidence="2">Belongs to the ELP6 family.</text>
</comment>
<organism evidence="4 5">
    <name type="scientific">Beauveria bassiana D1-5</name>
    <dbReference type="NCBI Taxonomy" id="1245745"/>
    <lineage>
        <taxon>Eukaryota</taxon>
        <taxon>Fungi</taxon>
        <taxon>Dikarya</taxon>
        <taxon>Ascomycota</taxon>
        <taxon>Pezizomycotina</taxon>
        <taxon>Sordariomycetes</taxon>
        <taxon>Hypocreomycetidae</taxon>
        <taxon>Hypocreales</taxon>
        <taxon>Cordycipitaceae</taxon>
        <taxon>Beauveria</taxon>
    </lineage>
</organism>
<dbReference type="OrthoDB" id="9995306at2759"/>
<evidence type="ECO:0000313" key="4">
    <source>
        <dbReference type="EMBL" id="KGQ07211.1"/>
    </source>
</evidence>
<dbReference type="PANTHER" id="PTHR16184">
    <property type="entry name" value="ELONGATOR COMPLEX PROTEIN 6"/>
    <property type="match status" value="1"/>
</dbReference>
<comment type="pathway">
    <text evidence="1">tRNA modification; 5-methoxycarbonylmethyl-2-thiouridine-tRNA biosynthesis.</text>
</comment>
<dbReference type="PANTHER" id="PTHR16184:SF6">
    <property type="entry name" value="ELONGATOR COMPLEX PROTEIN 6"/>
    <property type="match status" value="1"/>
</dbReference>
<feature type="compositionally biased region" description="Pro residues" evidence="3">
    <location>
        <begin position="1"/>
        <end position="11"/>
    </location>
</feature>
<dbReference type="EMBL" id="ANFO01000716">
    <property type="protein sequence ID" value="KGQ07211.1"/>
    <property type="molecule type" value="Genomic_DNA"/>
</dbReference>
<protein>
    <recommendedName>
        <fullName evidence="6">Elongator complex protein 6</fullName>
    </recommendedName>
</protein>
<name>A0A0A2VH86_BEABA</name>
<evidence type="ECO:0008006" key="6">
    <source>
        <dbReference type="Google" id="ProtNLM"/>
    </source>
</evidence>
<accession>A0A0A2VH86</accession>
<dbReference type="InterPro" id="IPR027417">
    <property type="entry name" value="P-loop_NTPase"/>
</dbReference>
<evidence type="ECO:0000256" key="1">
    <source>
        <dbReference type="ARBA" id="ARBA00005043"/>
    </source>
</evidence>
<proteinExistence type="inferred from homology"/>
<gene>
    <name evidence="4" type="ORF">BBAD15_g7476</name>
</gene>
<dbReference type="AlphaFoldDB" id="A0A0A2VH86"/>
<dbReference type="eggNOG" id="ENOG502QSI3">
    <property type="taxonomic scope" value="Eukaryota"/>
</dbReference>
<evidence type="ECO:0000313" key="5">
    <source>
        <dbReference type="Proteomes" id="UP000030106"/>
    </source>
</evidence>
<dbReference type="GO" id="GO:0002098">
    <property type="term" value="P:tRNA wobble uridine modification"/>
    <property type="evidence" value="ECO:0007669"/>
    <property type="project" value="InterPro"/>
</dbReference>
<evidence type="ECO:0000256" key="2">
    <source>
        <dbReference type="ARBA" id="ARBA00008837"/>
    </source>
</evidence>
<dbReference type="GO" id="GO:0033588">
    <property type="term" value="C:elongator holoenzyme complex"/>
    <property type="evidence" value="ECO:0007669"/>
    <property type="project" value="InterPro"/>
</dbReference>